<protein>
    <submittedName>
        <fullName evidence="1">Uncharacterized protein</fullName>
    </submittedName>
</protein>
<accession>A0A5B0MTC1</accession>
<proteinExistence type="predicted"/>
<comment type="caution">
    <text evidence="1">The sequence shown here is derived from an EMBL/GenBank/DDBJ whole genome shotgun (WGS) entry which is preliminary data.</text>
</comment>
<dbReference type="EMBL" id="VSWC01000132">
    <property type="protein sequence ID" value="KAA1079334.1"/>
    <property type="molecule type" value="Genomic_DNA"/>
</dbReference>
<keyword evidence="2" id="KW-1185">Reference proteome</keyword>
<gene>
    <name evidence="1" type="ORF">PGT21_008479</name>
</gene>
<reference evidence="1 2" key="1">
    <citation type="submission" date="2019-05" db="EMBL/GenBank/DDBJ databases">
        <title>Emergence of the Ug99 lineage of the wheat stem rust pathogen through somatic hybridization.</title>
        <authorList>
            <person name="Li F."/>
            <person name="Upadhyaya N.M."/>
            <person name="Sperschneider J."/>
            <person name="Matny O."/>
            <person name="Nguyen-Phuc H."/>
            <person name="Mago R."/>
            <person name="Raley C."/>
            <person name="Miller M.E."/>
            <person name="Silverstein K.A.T."/>
            <person name="Henningsen E."/>
            <person name="Hirsch C.D."/>
            <person name="Visser B."/>
            <person name="Pretorius Z.A."/>
            <person name="Steffenson B.J."/>
            <person name="Schwessinger B."/>
            <person name="Dodds P.N."/>
            <person name="Figueroa M."/>
        </authorList>
    </citation>
    <scope>NUCLEOTIDE SEQUENCE [LARGE SCALE GENOMIC DNA]</scope>
    <source>
        <strain evidence="1">21-0</strain>
    </source>
</reference>
<evidence type="ECO:0000313" key="1">
    <source>
        <dbReference type="EMBL" id="KAA1079334.1"/>
    </source>
</evidence>
<sequence length="100" mass="11157">MAFEAVAKVFNIPIAHVSRFRGLPFHTLPAKVEKHVQWLLFKHPTPPNTPRHLHPRSQGHKTSSSVHIFNLISARVDDAVAMEIGGPEDGKSYDDLNLAD</sequence>
<evidence type="ECO:0000313" key="2">
    <source>
        <dbReference type="Proteomes" id="UP000324748"/>
    </source>
</evidence>
<name>A0A5B0MTC1_PUCGR</name>
<dbReference type="Proteomes" id="UP000324748">
    <property type="component" value="Unassembled WGS sequence"/>
</dbReference>
<organism evidence="1 2">
    <name type="scientific">Puccinia graminis f. sp. tritici</name>
    <dbReference type="NCBI Taxonomy" id="56615"/>
    <lineage>
        <taxon>Eukaryota</taxon>
        <taxon>Fungi</taxon>
        <taxon>Dikarya</taxon>
        <taxon>Basidiomycota</taxon>
        <taxon>Pucciniomycotina</taxon>
        <taxon>Pucciniomycetes</taxon>
        <taxon>Pucciniales</taxon>
        <taxon>Pucciniaceae</taxon>
        <taxon>Puccinia</taxon>
    </lineage>
</organism>
<dbReference type="AlphaFoldDB" id="A0A5B0MTC1"/>